<dbReference type="Proteomes" id="UP000290365">
    <property type="component" value="Chromosome"/>
</dbReference>
<dbReference type="InterPro" id="IPR010852">
    <property type="entry name" value="ABATE"/>
</dbReference>
<keyword evidence="3" id="KW-1185">Reference proteome</keyword>
<proteinExistence type="predicted"/>
<dbReference type="EMBL" id="CP035758">
    <property type="protein sequence ID" value="QBD77850.1"/>
    <property type="molecule type" value="Genomic_DNA"/>
</dbReference>
<dbReference type="InterPro" id="IPR023286">
    <property type="entry name" value="ABATE_dom_sf"/>
</dbReference>
<dbReference type="SUPFAM" id="SSF160904">
    <property type="entry name" value="Jann2411-like"/>
    <property type="match status" value="1"/>
</dbReference>
<feature type="domain" description="Zinc finger CGNR" evidence="1">
    <location>
        <begin position="201"/>
        <end position="241"/>
    </location>
</feature>
<gene>
    <name evidence="2" type="ORF">EPA93_18375</name>
</gene>
<name>A0A4P6JRL7_KTERU</name>
<dbReference type="InterPro" id="IPR021005">
    <property type="entry name" value="Znf_CGNR"/>
</dbReference>
<accession>A0A4P6JRL7</accession>
<organism evidence="2 3">
    <name type="scientific">Ktedonosporobacter rubrisoli</name>
    <dbReference type="NCBI Taxonomy" id="2509675"/>
    <lineage>
        <taxon>Bacteria</taxon>
        <taxon>Bacillati</taxon>
        <taxon>Chloroflexota</taxon>
        <taxon>Ktedonobacteria</taxon>
        <taxon>Ktedonobacterales</taxon>
        <taxon>Ktedonosporobacteraceae</taxon>
        <taxon>Ktedonosporobacter</taxon>
    </lineage>
</organism>
<dbReference type="KEGG" id="kbs:EPA93_18375"/>
<dbReference type="PANTHER" id="PTHR35525">
    <property type="entry name" value="BLL6575 PROTEIN"/>
    <property type="match status" value="1"/>
</dbReference>
<dbReference type="Pfam" id="PF07336">
    <property type="entry name" value="ABATE"/>
    <property type="match status" value="1"/>
</dbReference>
<sequence length="250" mass="28715">MLDLYKPAARNILVNSSLALYNWLRGNLLPKGRSVTMLEEGAVSEEKTRGKAGYALFLSGSLALDLVNTEMIVRGKKRDVLSSPDTLSHWWQEALVHHPEHVHVEGEELAISWTPELLEEVKKLRQTLRTLFTHLIEAQAATLEDLEALNQILSLGYQSLQQTTRGTIIVVYRTHDQQKGRILLPIVLSAFQLLTEGERQRLHKCKNERCILFFYDTTKSGTRQWCSLECLNRSRSIRHYQQLKKQPSQK</sequence>
<dbReference type="Pfam" id="PF11706">
    <property type="entry name" value="zf-CGNR"/>
    <property type="match status" value="1"/>
</dbReference>
<evidence type="ECO:0000313" key="3">
    <source>
        <dbReference type="Proteomes" id="UP000290365"/>
    </source>
</evidence>
<evidence type="ECO:0000259" key="1">
    <source>
        <dbReference type="Pfam" id="PF11706"/>
    </source>
</evidence>
<dbReference type="OrthoDB" id="123307at2"/>
<dbReference type="AlphaFoldDB" id="A0A4P6JRL7"/>
<reference evidence="2 3" key="1">
    <citation type="submission" date="2019-01" db="EMBL/GenBank/DDBJ databases">
        <title>Ktedonosporobacter rubrisoli SCAWS-G2.</title>
        <authorList>
            <person name="Huang Y."/>
            <person name="Yan B."/>
        </authorList>
    </citation>
    <scope>NUCLEOTIDE SEQUENCE [LARGE SCALE GENOMIC DNA]</scope>
    <source>
        <strain evidence="2 3">SCAWS-G2</strain>
    </source>
</reference>
<dbReference type="Gene3D" id="1.10.3300.10">
    <property type="entry name" value="Jann2411-like domain"/>
    <property type="match status" value="1"/>
</dbReference>
<protein>
    <recommendedName>
        <fullName evidence="1">Zinc finger CGNR domain-containing protein</fullName>
    </recommendedName>
</protein>
<evidence type="ECO:0000313" key="2">
    <source>
        <dbReference type="EMBL" id="QBD77850.1"/>
    </source>
</evidence>
<dbReference type="PANTHER" id="PTHR35525:SF3">
    <property type="entry name" value="BLL6575 PROTEIN"/>
    <property type="match status" value="1"/>
</dbReference>